<dbReference type="KEGG" id="rdp:RD2015_1821"/>
<evidence type="ECO:0000313" key="3">
    <source>
        <dbReference type="EMBL" id="ALV06302.1"/>
    </source>
</evidence>
<dbReference type="Proteomes" id="UP000060699">
    <property type="component" value="Chromosome"/>
</dbReference>
<dbReference type="GO" id="GO:0016757">
    <property type="term" value="F:glycosyltransferase activity"/>
    <property type="evidence" value="ECO:0007669"/>
    <property type="project" value="InterPro"/>
</dbReference>
<proteinExistence type="predicted"/>
<feature type="domain" description="Glycosyl transferase family 1" evidence="1">
    <location>
        <begin position="208"/>
        <end position="372"/>
    </location>
</feature>
<dbReference type="InterPro" id="IPR028098">
    <property type="entry name" value="Glyco_trans_4-like_N"/>
</dbReference>
<dbReference type="PANTHER" id="PTHR45947">
    <property type="entry name" value="SULFOQUINOVOSYL TRANSFERASE SQD2"/>
    <property type="match status" value="1"/>
</dbReference>
<keyword evidence="4" id="KW-1185">Reference proteome</keyword>
<dbReference type="InterPro" id="IPR050194">
    <property type="entry name" value="Glycosyltransferase_grp1"/>
</dbReference>
<dbReference type="Pfam" id="PF13439">
    <property type="entry name" value="Glyco_transf_4"/>
    <property type="match status" value="1"/>
</dbReference>
<dbReference type="SUPFAM" id="SSF53756">
    <property type="entry name" value="UDP-Glycosyltransferase/glycogen phosphorylase"/>
    <property type="match status" value="1"/>
</dbReference>
<accession>A0A0U3L4S3</accession>
<organism evidence="3 4">
    <name type="scientific">Roseateles depolymerans</name>
    <dbReference type="NCBI Taxonomy" id="76731"/>
    <lineage>
        <taxon>Bacteria</taxon>
        <taxon>Pseudomonadati</taxon>
        <taxon>Pseudomonadota</taxon>
        <taxon>Betaproteobacteria</taxon>
        <taxon>Burkholderiales</taxon>
        <taxon>Sphaerotilaceae</taxon>
        <taxon>Roseateles</taxon>
    </lineage>
</organism>
<evidence type="ECO:0000259" key="2">
    <source>
        <dbReference type="Pfam" id="PF13439"/>
    </source>
</evidence>
<dbReference type="AlphaFoldDB" id="A0A0U3L4S3"/>
<evidence type="ECO:0000259" key="1">
    <source>
        <dbReference type="Pfam" id="PF00534"/>
    </source>
</evidence>
<dbReference type="PANTHER" id="PTHR45947:SF3">
    <property type="entry name" value="SULFOQUINOVOSYL TRANSFERASE SQD2"/>
    <property type="match status" value="1"/>
</dbReference>
<dbReference type="PATRIC" id="fig|76731.3.peg.1865"/>
<protein>
    <submittedName>
        <fullName evidence="3">Glycosyltransferase 1 protein</fullName>
    </submittedName>
</protein>
<dbReference type="Gene3D" id="3.40.50.2000">
    <property type="entry name" value="Glycogen Phosphorylase B"/>
    <property type="match status" value="2"/>
</dbReference>
<dbReference type="EMBL" id="CP013729">
    <property type="protein sequence ID" value="ALV06302.1"/>
    <property type="molecule type" value="Genomic_DNA"/>
</dbReference>
<sequence>MLKILTFSTLYPSREMPSHGIFVETRLRHLVASGQVQARVVAPVPWFPFKGPRFGEYGRFAATPHTEQRHGLSVTHPRFVRLPKVGMSSAPYTLAWTALRAARALQREGFDFDLIDAHYFYPDGVAAAMVARALDKPLVITARGTDINLIPAYTFPRKLILQAARQADAAITVCAALKDELVLLGADADKIQVLRNGVDLTLFHPGDRDACRRRLGLAPGRFTLASVGHLIERKGHELVIGALKDLTDVDLLIAGSGPEEAALRRLAADLGVADRVRFLGALPQAGLREVYAGVDALVLASSREGWANVLLEAMACGTPVAASNVWGTPEVVSGPEAGELMPERTAAGVAAAVRQLRAVPRDRAVVRRYAEQFSWDTTTQGQIDLFQRILAARGLPEFRHA</sequence>
<dbReference type="InterPro" id="IPR001296">
    <property type="entry name" value="Glyco_trans_1"/>
</dbReference>
<dbReference type="STRING" id="76731.RD2015_1821"/>
<dbReference type="Pfam" id="PF00534">
    <property type="entry name" value="Glycos_transf_1"/>
    <property type="match status" value="1"/>
</dbReference>
<gene>
    <name evidence="3" type="ORF">RD2015_1821</name>
</gene>
<reference evidence="3 4" key="1">
    <citation type="submission" date="2015-12" db="EMBL/GenBank/DDBJ databases">
        <title>Complete genome of Roseateles depolymerans KCTC 42856.</title>
        <authorList>
            <person name="Kim K.M."/>
        </authorList>
    </citation>
    <scope>NUCLEOTIDE SEQUENCE [LARGE SCALE GENOMIC DNA]</scope>
    <source>
        <strain evidence="3 4">KCTC 42856</strain>
    </source>
</reference>
<dbReference type="CDD" id="cd03798">
    <property type="entry name" value="GT4_WlbH-like"/>
    <property type="match status" value="1"/>
</dbReference>
<name>A0A0U3L4S3_9BURK</name>
<evidence type="ECO:0000313" key="4">
    <source>
        <dbReference type="Proteomes" id="UP000060699"/>
    </source>
</evidence>
<keyword evidence="3" id="KW-0808">Transferase</keyword>
<feature type="domain" description="Glycosyltransferase subfamily 4-like N-terminal" evidence="2">
    <location>
        <begin position="63"/>
        <end position="201"/>
    </location>
</feature>